<dbReference type="Gene3D" id="3.40.50.300">
    <property type="entry name" value="P-loop containing nucleotide triphosphate hydrolases"/>
    <property type="match status" value="1"/>
</dbReference>
<evidence type="ECO:0000256" key="5">
    <source>
        <dbReference type="SAM" id="MobiDB-lite"/>
    </source>
</evidence>
<sequence length="262" mass="27968">MATMSDLKLAIRAKRYPRHDGSPVAVFDDFALSVPAGQFLAIAGPSGCGKTTLLNIAAGLDLEFDGDRQLGRLAGGAAPAIGYMFQEPRLLPWRTVAHNVELAMGARDDAGAAAQAWLARVGLPDAGPLYPRQLSLGMARRAALARAFCVAPDLLLMDEPFASLDEATADDLRQLLREIAERTGGTILFVTHNVDEAVRLADRIVMLAGQPAAVARDVAVDLRPADRQDPEMVRRFRDRLREPAASAAVEPEPAARAVGGGR</sequence>
<dbReference type="Proteomes" id="UP001296873">
    <property type="component" value="Unassembled WGS sequence"/>
</dbReference>
<dbReference type="InterPro" id="IPR050166">
    <property type="entry name" value="ABC_transporter_ATP-bind"/>
</dbReference>
<feature type="domain" description="ABC transporter" evidence="6">
    <location>
        <begin position="11"/>
        <end position="234"/>
    </location>
</feature>
<dbReference type="PANTHER" id="PTHR42788:SF19">
    <property type="entry name" value="ALIPHATIC SULFONATES IMPORT ATP-BINDING PROTEIN SSUB 2"/>
    <property type="match status" value="1"/>
</dbReference>
<dbReference type="Pfam" id="PF00005">
    <property type="entry name" value="ABC_tran"/>
    <property type="match status" value="1"/>
</dbReference>
<dbReference type="InterPro" id="IPR027417">
    <property type="entry name" value="P-loop_NTPase"/>
</dbReference>
<name>A0ABS1DDL3_9PROT</name>
<evidence type="ECO:0000256" key="1">
    <source>
        <dbReference type="ARBA" id="ARBA00005417"/>
    </source>
</evidence>
<gene>
    <name evidence="7" type="ORF">CKO28_10880</name>
</gene>
<keyword evidence="8" id="KW-1185">Reference proteome</keyword>
<dbReference type="InterPro" id="IPR003593">
    <property type="entry name" value="AAA+_ATPase"/>
</dbReference>
<organism evidence="7 8">
    <name type="scientific">Rhodovibrio sodomensis</name>
    <dbReference type="NCBI Taxonomy" id="1088"/>
    <lineage>
        <taxon>Bacteria</taxon>
        <taxon>Pseudomonadati</taxon>
        <taxon>Pseudomonadota</taxon>
        <taxon>Alphaproteobacteria</taxon>
        <taxon>Rhodospirillales</taxon>
        <taxon>Rhodovibrionaceae</taxon>
        <taxon>Rhodovibrio</taxon>
    </lineage>
</organism>
<evidence type="ECO:0000259" key="6">
    <source>
        <dbReference type="PROSITE" id="PS50893"/>
    </source>
</evidence>
<feature type="region of interest" description="Disordered" evidence="5">
    <location>
        <begin position="242"/>
        <end position="262"/>
    </location>
</feature>
<accession>A0ABS1DDL3</accession>
<dbReference type="InterPro" id="IPR017871">
    <property type="entry name" value="ABC_transporter-like_CS"/>
</dbReference>
<comment type="caution">
    <text evidence="7">The sequence shown here is derived from an EMBL/GenBank/DDBJ whole genome shotgun (WGS) entry which is preliminary data.</text>
</comment>
<dbReference type="EMBL" id="NRRL01000025">
    <property type="protein sequence ID" value="MBK1668536.1"/>
    <property type="molecule type" value="Genomic_DNA"/>
</dbReference>
<proteinExistence type="inferred from homology"/>
<reference evidence="7 8" key="1">
    <citation type="journal article" date="2020" name="Microorganisms">
        <title>Osmotic Adaptation and Compatible Solute Biosynthesis of Phototrophic Bacteria as Revealed from Genome Analyses.</title>
        <authorList>
            <person name="Imhoff J.F."/>
            <person name="Rahn T."/>
            <person name="Kunzel S."/>
            <person name="Keller A."/>
            <person name="Neulinger S.C."/>
        </authorList>
    </citation>
    <scope>NUCLEOTIDE SEQUENCE [LARGE SCALE GENOMIC DNA]</scope>
    <source>
        <strain evidence="7 8">DSM 9895</strain>
    </source>
</reference>
<dbReference type="SUPFAM" id="SSF52540">
    <property type="entry name" value="P-loop containing nucleoside triphosphate hydrolases"/>
    <property type="match status" value="1"/>
</dbReference>
<feature type="compositionally biased region" description="Low complexity" evidence="5">
    <location>
        <begin position="243"/>
        <end position="262"/>
    </location>
</feature>
<protein>
    <recommendedName>
        <fullName evidence="6">ABC transporter domain-containing protein</fullName>
    </recommendedName>
</protein>
<dbReference type="PROSITE" id="PS00211">
    <property type="entry name" value="ABC_TRANSPORTER_1"/>
    <property type="match status" value="1"/>
</dbReference>
<evidence type="ECO:0000256" key="2">
    <source>
        <dbReference type="ARBA" id="ARBA00022448"/>
    </source>
</evidence>
<evidence type="ECO:0000256" key="4">
    <source>
        <dbReference type="ARBA" id="ARBA00022840"/>
    </source>
</evidence>
<comment type="similarity">
    <text evidence="1">Belongs to the ABC transporter superfamily.</text>
</comment>
<dbReference type="SMART" id="SM00382">
    <property type="entry name" value="AAA"/>
    <property type="match status" value="1"/>
</dbReference>
<evidence type="ECO:0000313" key="7">
    <source>
        <dbReference type="EMBL" id="MBK1668536.1"/>
    </source>
</evidence>
<keyword evidence="4" id="KW-0067">ATP-binding</keyword>
<keyword evidence="2" id="KW-0813">Transport</keyword>
<dbReference type="InterPro" id="IPR003439">
    <property type="entry name" value="ABC_transporter-like_ATP-bd"/>
</dbReference>
<dbReference type="PROSITE" id="PS50893">
    <property type="entry name" value="ABC_TRANSPORTER_2"/>
    <property type="match status" value="1"/>
</dbReference>
<evidence type="ECO:0000313" key="8">
    <source>
        <dbReference type="Proteomes" id="UP001296873"/>
    </source>
</evidence>
<evidence type="ECO:0000256" key="3">
    <source>
        <dbReference type="ARBA" id="ARBA00022741"/>
    </source>
</evidence>
<keyword evidence="3" id="KW-0547">Nucleotide-binding</keyword>
<dbReference type="PANTHER" id="PTHR42788">
    <property type="entry name" value="TAURINE IMPORT ATP-BINDING PROTEIN-RELATED"/>
    <property type="match status" value="1"/>
</dbReference>